<dbReference type="AlphaFoldDB" id="A0A0D0D868"/>
<gene>
    <name evidence="1" type="ORF">PAXRUDRAFT_425941</name>
</gene>
<sequence length="85" mass="9279">MSSNYVPEVNATLKASVNPLSLGFCADEDCRAQPNILPVSKVPCKGDTPSKFGSARQLRTFMINLAFELSVALKVIGNELEYNEE</sequence>
<keyword evidence="2" id="KW-1185">Reference proteome</keyword>
<dbReference type="EMBL" id="KN827439">
    <property type="protein sequence ID" value="KIK76524.1"/>
    <property type="molecule type" value="Genomic_DNA"/>
</dbReference>
<protein>
    <submittedName>
        <fullName evidence="1">Uncharacterized protein</fullName>
    </submittedName>
</protein>
<dbReference type="Proteomes" id="UP000054538">
    <property type="component" value="Unassembled WGS sequence"/>
</dbReference>
<reference evidence="1 2" key="1">
    <citation type="submission" date="2014-04" db="EMBL/GenBank/DDBJ databases">
        <authorList>
            <consortium name="DOE Joint Genome Institute"/>
            <person name="Kuo A."/>
            <person name="Kohler A."/>
            <person name="Jargeat P."/>
            <person name="Nagy L.G."/>
            <person name="Floudas D."/>
            <person name="Copeland A."/>
            <person name="Barry K.W."/>
            <person name="Cichocki N."/>
            <person name="Veneault-Fourrey C."/>
            <person name="LaButti K."/>
            <person name="Lindquist E.A."/>
            <person name="Lipzen A."/>
            <person name="Lundell T."/>
            <person name="Morin E."/>
            <person name="Murat C."/>
            <person name="Sun H."/>
            <person name="Tunlid A."/>
            <person name="Henrissat B."/>
            <person name="Grigoriev I.V."/>
            <person name="Hibbett D.S."/>
            <person name="Martin F."/>
            <person name="Nordberg H.P."/>
            <person name="Cantor M.N."/>
            <person name="Hua S.X."/>
        </authorList>
    </citation>
    <scope>NUCLEOTIDE SEQUENCE [LARGE SCALE GENOMIC DNA]</scope>
    <source>
        <strain evidence="1 2">Ve08.2h10</strain>
    </source>
</reference>
<dbReference type="HOGENOM" id="CLU_2513301_0_0_1"/>
<accession>A0A0D0D868</accession>
<name>A0A0D0D868_9AGAM</name>
<organism evidence="1 2">
    <name type="scientific">Paxillus rubicundulus Ve08.2h10</name>
    <dbReference type="NCBI Taxonomy" id="930991"/>
    <lineage>
        <taxon>Eukaryota</taxon>
        <taxon>Fungi</taxon>
        <taxon>Dikarya</taxon>
        <taxon>Basidiomycota</taxon>
        <taxon>Agaricomycotina</taxon>
        <taxon>Agaricomycetes</taxon>
        <taxon>Agaricomycetidae</taxon>
        <taxon>Boletales</taxon>
        <taxon>Paxilineae</taxon>
        <taxon>Paxillaceae</taxon>
        <taxon>Paxillus</taxon>
    </lineage>
</organism>
<reference evidence="2" key="2">
    <citation type="submission" date="2015-01" db="EMBL/GenBank/DDBJ databases">
        <title>Evolutionary Origins and Diversification of the Mycorrhizal Mutualists.</title>
        <authorList>
            <consortium name="DOE Joint Genome Institute"/>
            <consortium name="Mycorrhizal Genomics Consortium"/>
            <person name="Kohler A."/>
            <person name="Kuo A."/>
            <person name="Nagy L.G."/>
            <person name="Floudas D."/>
            <person name="Copeland A."/>
            <person name="Barry K.W."/>
            <person name="Cichocki N."/>
            <person name="Veneault-Fourrey C."/>
            <person name="LaButti K."/>
            <person name="Lindquist E.A."/>
            <person name="Lipzen A."/>
            <person name="Lundell T."/>
            <person name="Morin E."/>
            <person name="Murat C."/>
            <person name="Riley R."/>
            <person name="Ohm R."/>
            <person name="Sun H."/>
            <person name="Tunlid A."/>
            <person name="Henrissat B."/>
            <person name="Grigoriev I.V."/>
            <person name="Hibbett D.S."/>
            <person name="Martin F."/>
        </authorList>
    </citation>
    <scope>NUCLEOTIDE SEQUENCE [LARGE SCALE GENOMIC DNA]</scope>
    <source>
        <strain evidence="2">Ve08.2h10</strain>
    </source>
</reference>
<dbReference type="InParanoid" id="A0A0D0D868"/>
<evidence type="ECO:0000313" key="2">
    <source>
        <dbReference type="Proteomes" id="UP000054538"/>
    </source>
</evidence>
<evidence type="ECO:0000313" key="1">
    <source>
        <dbReference type="EMBL" id="KIK76524.1"/>
    </source>
</evidence>
<proteinExistence type="predicted"/>